<feature type="non-terminal residue" evidence="1">
    <location>
        <position position="168"/>
    </location>
</feature>
<comment type="caution">
    <text evidence="1">The sequence shown here is derived from an EMBL/GenBank/DDBJ whole genome shotgun (WGS) entry which is preliminary data.</text>
</comment>
<evidence type="ECO:0000313" key="1">
    <source>
        <dbReference type="EMBL" id="KAJ2925369.1"/>
    </source>
</evidence>
<protein>
    <submittedName>
        <fullName evidence="1">Uncharacterized protein</fullName>
    </submittedName>
</protein>
<accession>A0A9W8J0W7</accession>
<reference evidence="1" key="1">
    <citation type="submission" date="2022-06" db="EMBL/GenBank/DDBJ databases">
        <title>Genome Sequence of Candolleomyces eurysporus.</title>
        <authorList>
            <person name="Buettner E."/>
        </authorList>
    </citation>
    <scope>NUCLEOTIDE SEQUENCE</scope>
    <source>
        <strain evidence="1">VTCC 930004</strain>
    </source>
</reference>
<sequence length="168" mass="18280">MKIVPPPKDAPEGAQSTVEWNLRPTWQRAGLCAGHFVAGCFFAGGLLGMKAQFIRSVTIIPPKVVPGAKPGKAHHTATGDFGTAVIQNVSHPKNTGFEFPLRTSWLEEGRDKTEILLRSGELGSRWYLGLTGASINGRECVSRDEARSLILNQWKTIRPPLPASRPKA</sequence>
<dbReference type="EMBL" id="JANBPK010001189">
    <property type="protein sequence ID" value="KAJ2925369.1"/>
    <property type="molecule type" value="Genomic_DNA"/>
</dbReference>
<dbReference type="OrthoDB" id="2607755at2759"/>
<evidence type="ECO:0000313" key="2">
    <source>
        <dbReference type="Proteomes" id="UP001140091"/>
    </source>
</evidence>
<dbReference type="AlphaFoldDB" id="A0A9W8J0W7"/>
<dbReference type="Proteomes" id="UP001140091">
    <property type="component" value="Unassembled WGS sequence"/>
</dbReference>
<name>A0A9W8J0W7_9AGAR</name>
<proteinExistence type="predicted"/>
<organism evidence="1 2">
    <name type="scientific">Candolleomyces eurysporus</name>
    <dbReference type="NCBI Taxonomy" id="2828524"/>
    <lineage>
        <taxon>Eukaryota</taxon>
        <taxon>Fungi</taxon>
        <taxon>Dikarya</taxon>
        <taxon>Basidiomycota</taxon>
        <taxon>Agaricomycotina</taxon>
        <taxon>Agaricomycetes</taxon>
        <taxon>Agaricomycetidae</taxon>
        <taxon>Agaricales</taxon>
        <taxon>Agaricineae</taxon>
        <taxon>Psathyrellaceae</taxon>
        <taxon>Candolleomyces</taxon>
    </lineage>
</organism>
<keyword evidence="2" id="KW-1185">Reference proteome</keyword>
<gene>
    <name evidence="1" type="ORF">H1R20_g11662</name>
</gene>